<name>B2KCT8_ELUMP</name>
<dbReference type="PANTHER" id="PTHR30093">
    <property type="entry name" value="GENERAL SECRETION PATHWAY PROTEIN G"/>
    <property type="match status" value="1"/>
</dbReference>
<dbReference type="PRINTS" id="PR00813">
    <property type="entry name" value="BCTERIALGSPG"/>
</dbReference>
<accession>B2KCT8</accession>
<dbReference type="GO" id="GO:0015628">
    <property type="term" value="P:protein secretion by the type II secretion system"/>
    <property type="evidence" value="ECO:0007669"/>
    <property type="project" value="InterPro"/>
</dbReference>
<protein>
    <submittedName>
        <fullName evidence="3">Type II secretion system subunit</fullName>
    </submittedName>
</protein>
<dbReference type="RefSeq" id="WP_012414949.1">
    <property type="nucleotide sequence ID" value="NC_010644.1"/>
</dbReference>
<dbReference type="GO" id="GO:0015627">
    <property type="term" value="C:type II protein secretion system complex"/>
    <property type="evidence" value="ECO:0007669"/>
    <property type="project" value="InterPro"/>
</dbReference>
<dbReference type="Proteomes" id="UP000001029">
    <property type="component" value="Chromosome"/>
</dbReference>
<evidence type="ECO:0000256" key="1">
    <source>
        <dbReference type="ARBA" id="ARBA00005233"/>
    </source>
</evidence>
<dbReference type="InterPro" id="IPR045584">
    <property type="entry name" value="Pilin-like"/>
</dbReference>
<dbReference type="Pfam" id="PF07963">
    <property type="entry name" value="N_methyl"/>
    <property type="match status" value="1"/>
</dbReference>
<gene>
    <name evidence="3" type="ordered locus">Emin_0779</name>
</gene>
<dbReference type="PROSITE" id="PS00409">
    <property type="entry name" value="PROKAR_NTER_METHYL"/>
    <property type="match status" value="1"/>
</dbReference>
<dbReference type="InterPro" id="IPR000983">
    <property type="entry name" value="Bac_GSPG_pilin"/>
</dbReference>
<dbReference type="EMBL" id="CP001055">
    <property type="protein sequence ID" value="ACC98334.1"/>
    <property type="molecule type" value="Genomic_DNA"/>
</dbReference>
<keyword evidence="4" id="KW-1185">Reference proteome</keyword>
<dbReference type="KEGG" id="emi:Emin_0779"/>
<organism evidence="3 4">
    <name type="scientific">Elusimicrobium minutum (strain Pei191)</name>
    <dbReference type="NCBI Taxonomy" id="445932"/>
    <lineage>
        <taxon>Bacteria</taxon>
        <taxon>Pseudomonadati</taxon>
        <taxon>Elusimicrobiota</taxon>
        <taxon>Elusimicrobia</taxon>
        <taxon>Elusimicrobiales</taxon>
        <taxon>Elusimicrobiaceae</taxon>
        <taxon>Elusimicrobium</taxon>
    </lineage>
</organism>
<evidence type="ECO:0000313" key="4">
    <source>
        <dbReference type="Proteomes" id="UP000001029"/>
    </source>
</evidence>
<dbReference type="Gene3D" id="3.30.700.10">
    <property type="entry name" value="Glycoprotein, Type 4 Pilin"/>
    <property type="match status" value="1"/>
</dbReference>
<sequence length="136" mass="14775">MKKGFTLIELLVVVLIIGILAAIALPQYQVSVAKARASEMFINVKALRTASDAYELATGQRPISFDQIDIEIPYVSTCDDGGANYHVGGCIRTAKDIVYGFDVDGYIHSAYKGIAISSWYKNTGLWKGTYTCAGQV</sequence>
<proteinExistence type="inferred from homology"/>
<dbReference type="SUPFAM" id="SSF54523">
    <property type="entry name" value="Pili subunits"/>
    <property type="match status" value="1"/>
</dbReference>
<dbReference type="InterPro" id="IPR012902">
    <property type="entry name" value="N_methyl_site"/>
</dbReference>
<comment type="similarity">
    <text evidence="1">Belongs to the N-Me-Phe pilin family.</text>
</comment>
<reference evidence="3 4" key="1">
    <citation type="journal article" date="2009" name="Appl. Environ. Microbiol.">
        <title>Genomic analysis of 'Elusimicrobium minutum,' the first cultivated representative of the phylum 'Elusimicrobia' (formerly termite group 1).</title>
        <authorList>
            <person name="Herlemann D.P.R."/>
            <person name="Geissinger O."/>
            <person name="Ikeda-Ohtsubo W."/>
            <person name="Kunin V."/>
            <person name="Sun H."/>
            <person name="Lapidus A."/>
            <person name="Hugenholtz P."/>
            <person name="Brune A."/>
        </authorList>
    </citation>
    <scope>NUCLEOTIDE SEQUENCE [LARGE SCALE GENOMIC DNA]</scope>
    <source>
        <strain evidence="3 4">Pei191</strain>
    </source>
</reference>
<dbReference type="STRING" id="445932.Emin_0779"/>
<dbReference type="AlphaFoldDB" id="B2KCT8"/>
<keyword evidence="2" id="KW-0488">Methylation</keyword>
<dbReference type="HOGENOM" id="CLU_091705_4_2_0"/>
<dbReference type="PANTHER" id="PTHR30093:SF34">
    <property type="entry name" value="PREPILIN PEPTIDASE-DEPENDENT PROTEIN D"/>
    <property type="match status" value="1"/>
</dbReference>
<evidence type="ECO:0000313" key="3">
    <source>
        <dbReference type="EMBL" id="ACC98334.1"/>
    </source>
</evidence>
<dbReference type="NCBIfam" id="TIGR02532">
    <property type="entry name" value="IV_pilin_GFxxxE"/>
    <property type="match status" value="1"/>
</dbReference>
<evidence type="ECO:0000256" key="2">
    <source>
        <dbReference type="ARBA" id="ARBA00022481"/>
    </source>
</evidence>